<dbReference type="Proteomes" id="UP001379533">
    <property type="component" value="Chromosome"/>
</dbReference>
<dbReference type="Gene3D" id="2.40.10.10">
    <property type="entry name" value="Trypsin-like serine proteases"/>
    <property type="match status" value="2"/>
</dbReference>
<dbReference type="PROSITE" id="PS50093">
    <property type="entry name" value="PKD"/>
    <property type="match status" value="1"/>
</dbReference>
<dbReference type="PROSITE" id="PS50240">
    <property type="entry name" value="TRYPSIN_DOM"/>
    <property type="match status" value="1"/>
</dbReference>
<evidence type="ECO:0000259" key="4">
    <source>
        <dbReference type="PROSITE" id="PS50240"/>
    </source>
</evidence>
<evidence type="ECO:0000256" key="1">
    <source>
        <dbReference type="ARBA" id="ARBA00023157"/>
    </source>
</evidence>
<feature type="domain" description="PKD" evidence="3">
    <location>
        <begin position="295"/>
        <end position="352"/>
    </location>
</feature>
<dbReference type="SMART" id="SM00020">
    <property type="entry name" value="Tryp_SPc"/>
    <property type="match status" value="1"/>
</dbReference>
<proteinExistence type="predicted"/>
<accession>A0ABZ2K6W1</accession>
<dbReference type="InterPro" id="IPR018114">
    <property type="entry name" value="TRYPSIN_HIS"/>
</dbReference>
<dbReference type="EC" id="3.4.21.-" evidence="5"/>
<dbReference type="Gene3D" id="2.60.40.10">
    <property type="entry name" value="Immunoglobulins"/>
    <property type="match status" value="1"/>
</dbReference>
<dbReference type="SMART" id="SM00089">
    <property type="entry name" value="PKD"/>
    <property type="match status" value="1"/>
</dbReference>
<dbReference type="InterPro" id="IPR022409">
    <property type="entry name" value="PKD/Chitinase_dom"/>
</dbReference>
<evidence type="ECO:0000256" key="2">
    <source>
        <dbReference type="RuleBase" id="RU363034"/>
    </source>
</evidence>
<evidence type="ECO:0000259" key="3">
    <source>
        <dbReference type="PROSITE" id="PS50093"/>
    </source>
</evidence>
<evidence type="ECO:0000313" key="6">
    <source>
        <dbReference type="Proteomes" id="UP001379533"/>
    </source>
</evidence>
<keyword evidence="1" id="KW-1015">Disulfide bond</keyword>
<dbReference type="InterPro" id="IPR035986">
    <property type="entry name" value="PKD_dom_sf"/>
</dbReference>
<dbReference type="InterPro" id="IPR033116">
    <property type="entry name" value="TRYPSIN_SER"/>
</dbReference>
<gene>
    <name evidence="5" type="ORF">LZC95_41360</name>
</gene>
<dbReference type="SUPFAM" id="SSF49299">
    <property type="entry name" value="PKD domain"/>
    <property type="match status" value="1"/>
</dbReference>
<evidence type="ECO:0000313" key="5">
    <source>
        <dbReference type="EMBL" id="WXA92885.1"/>
    </source>
</evidence>
<name>A0ABZ2K6W1_9BACT</name>
<sequence length="365" mass="38467">MKLRIEIRLLLGAIAISSLGAGCGSEPASEESVSQSDQEFRGGTKVAVKDYPFIIAGLREGGSRPQGQSCTGSIVAPRKILTAAHCKDAAGDKSYLYGLDDLNSSGGFRTAVVDYKKHPKYVNFDQGYDVAIATVADDIPVPPGFVYPKVATSADTDLNKPGKEGYGLGYGMKDENDTSRDVTLEKAVLPIVQPDNCNGVGAGFKEATMICTGYNDGRISILKGDSGGPFIVDNVIVGVASWSRSDFFWYSVYGRLNNDMGDWVKAQINNEPDPMTASFKVTCANFGKPCAFDGSSSTGTITSYAWDFGDGKKASGVTTSHAYSVSSVTTFNAKLTVSDGAGHSDTASRSIQCFPGSGGALCFAQ</sequence>
<dbReference type="InterPro" id="IPR043504">
    <property type="entry name" value="Peptidase_S1_PA_chymotrypsin"/>
</dbReference>
<dbReference type="InterPro" id="IPR000601">
    <property type="entry name" value="PKD_dom"/>
</dbReference>
<keyword evidence="2 5" id="KW-0378">Hydrolase</keyword>
<dbReference type="EMBL" id="CP089982">
    <property type="protein sequence ID" value="WXA92885.1"/>
    <property type="molecule type" value="Genomic_DNA"/>
</dbReference>
<protein>
    <submittedName>
        <fullName evidence="5">Trypsin-like serine protease</fullName>
        <ecNumber evidence="5">3.4.21.-</ecNumber>
    </submittedName>
</protein>
<organism evidence="5 6">
    <name type="scientific">Pendulispora brunnea</name>
    <dbReference type="NCBI Taxonomy" id="2905690"/>
    <lineage>
        <taxon>Bacteria</taxon>
        <taxon>Pseudomonadati</taxon>
        <taxon>Myxococcota</taxon>
        <taxon>Myxococcia</taxon>
        <taxon>Myxococcales</taxon>
        <taxon>Sorangiineae</taxon>
        <taxon>Pendulisporaceae</taxon>
        <taxon>Pendulispora</taxon>
    </lineage>
</organism>
<dbReference type="PROSITE" id="PS51257">
    <property type="entry name" value="PROKAR_LIPOPROTEIN"/>
    <property type="match status" value="1"/>
</dbReference>
<dbReference type="RefSeq" id="WP_394843484.1">
    <property type="nucleotide sequence ID" value="NZ_CP089982.1"/>
</dbReference>
<dbReference type="PROSITE" id="PS00134">
    <property type="entry name" value="TRYPSIN_HIS"/>
    <property type="match status" value="1"/>
</dbReference>
<dbReference type="PANTHER" id="PTHR24276:SF98">
    <property type="entry name" value="FI18310P1-RELATED"/>
    <property type="match status" value="1"/>
</dbReference>
<dbReference type="PANTHER" id="PTHR24276">
    <property type="entry name" value="POLYSERASE-RELATED"/>
    <property type="match status" value="1"/>
</dbReference>
<dbReference type="InterPro" id="IPR050430">
    <property type="entry name" value="Peptidase_S1"/>
</dbReference>
<dbReference type="InterPro" id="IPR013783">
    <property type="entry name" value="Ig-like_fold"/>
</dbReference>
<dbReference type="SUPFAM" id="SSF50494">
    <property type="entry name" value="Trypsin-like serine proteases"/>
    <property type="match status" value="1"/>
</dbReference>
<dbReference type="PROSITE" id="PS00135">
    <property type="entry name" value="TRYPSIN_SER"/>
    <property type="match status" value="1"/>
</dbReference>
<dbReference type="InterPro" id="IPR001254">
    <property type="entry name" value="Trypsin_dom"/>
</dbReference>
<dbReference type="CDD" id="cd00146">
    <property type="entry name" value="PKD"/>
    <property type="match status" value="1"/>
</dbReference>
<feature type="domain" description="Peptidase S1" evidence="4">
    <location>
        <begin position="40"/>
        <end position="269"/>
    </location>
</feature>
<dbReference type="Pfam" id="PF18911">
    <property type="entry name" value="PKD_4"/>
    <property type="match status" value="1"/>
</dbReference>
<dbReference type="InterPro" id="IPR009003">
    <property type="entry name" value="Peptidase_S1_PA"/>
</dbReference>
<keyword evidence="2" id="KW-0645">Protease</keyword>
<keyword evidence="6" id="KW-1185">Reference proteome</keyword>
<reference evidence="5 6" key="1">
    <citation type="submission" date="2021-12" db="EMBL/GenBank/DDBJ databases">
        <title>Discovery of the Pendulisporaceae a myxobacterial family with distinct sporulation behavior and unique specialized metabolism.</title>
        <authorList>
            <person name="Garcia R."/>
            <person name="Popoff A."/>
            <person name="Bader C.D."/>
            <person name="Loehr J."/>
            <person name="Walesch S."/>
            <person name="Walt C."/>
            <person name="Boldt J."/>
            <person name="Bunk B."/>
            <person name="Haeckl F.J.F.P.J."/>
            <person name="Gunesch A.P."/>
            <person name="Birkelbach J."/>
            <person name="Nuebel U."/>
            <person name="Pietschmann T."/>
            <person name="Bach T."/>
            <person name="Mueller R."/>
        </authorList>
    </citation>
    <scope>NUCLEOTIDE SEQUENCE [LARGE SCALE GENOMIC DNA]</scope>
    <source>
        <strain evidence="5 6">MSr12523</strain>
    </source>
</reference>
<keyword evidence="2" id="KW-0720">Serine protease</keyword>
<dbReference type="Pfam" id="PF00089">
    <property type="entry name" value="Trypsin"/>
    <property type="match status" value="1"/>
</dbReference>
<dbReference type="GO" id="GO:0016787">
    <property type="term" value="F:hydrolase activity"/>
    <property type="evidence" value="ECO:0007669"/>
    <property type="project" value="UniProtKB-KW"/>
</dbReference>